<organism evidence="2 3">
    <name type="scientific">Treponema bryantii</name>
    <dbReference type="NCBI Taxonomy" id="163"/>
    <lineage>
        <taxon>Bacteria</taxon>
        <taxon>Pseudomonadati</taxon>
        <taxon>Spirochaetota</taxon>
        <taxon>Spirochaetia</taxon>
        <taxon>Spirochaetales</taxon>
        <taxon>Treponemataceae</taxon>
        <taxon>Treponema</taxon>
    </lineage>
</organism>
<sequence length="322" mass="37940">MKNLEIEIKQINRIAGRRESCLYDVLKTIAAYLNIRADNIYINEFGFSFNYEEYNKSGLIGKSIKQNPNRVLENLKLLYGYDLQYSYFKSFEEELVYINNCLAINFPAIVQFDSFYLPWDPFNNRVHNNHVVLITGIDENNVNVVDPYFNKKNKIMSIESLKEASTFYMYFNEKKADFSEINFKQLLIDNYVNKYKTPSSNYLDLEFFSRAILTDFSVEKEFTESVFDQNAIFKNLSDCVLRTGLFYEIIDYHNSIEKSKTLILIKDELKKIVKNWNDIITLIASNNFQTKIKNTKQIAELISDLAIKYEDILLKIKTYVNE</sequence>
<dbReference type="Pfam" id="PF14399">
    <property type="entry name" value="BtrH_N"/>
    <property type="match status" value="1"/>
</dbReference>
<dbReference type="EMBL" id="FOFU01000007">
    <property type="protein sequence ID" value="SEQ61764.1"/>
    <property type="molecule type" value="Genomic_DNA"/>
</dbReference>
<dbReference type="RefSeq" id="WP_074644282.1">
    <property type="nucleotide sequence ID" value="NZ_FOFU01000007.1"/>
</dbReference>
<keyword evidence="3" id="KW-1185">Reference proteome</keyword>
<dbReference type="Proteomes" id="UP000182360">
    <property type="component" value="Unassembled WGS sequence"/>
</dbReference>
<protein>
    <submittedName>
        <fullName evidence="2">Butirosin biosynthesis protein H, N-terminal</fullName>
    </submittedName>
</protein>
<dbReference type="AlphaFoldDB" id="A0A1H9HHI4"/>
<proteinExistence type="predicted"/>
<dbReference type="InterPro" id="IPR026935">
    <property type="entry name" value="BtrH_N"/>
</dbReference>
<evidence type="ECO:0000259" key="1">
    <source>
        <dbReference type="Pfam" id="PF14399"/>
    </source>
</evidence>
<name>A0A1H9HHI4_9SPIR</name>
<gene>
    <name evidence="2" type="ORF">SAMN04487977_1077</name>
</gene>
<reference evidence="2 3" key="1">
    <citation type="submission" date="2016-10" db="EMBL/GenBank/DDBJ databases">
        <authorList>
            <person name="de Groot N.N."/>
        </authorList>
    </citation>
    <scope>NUCLEOTIDE SEQUENCE [LARGE SCALE GENOMIC DNA]</scope>
    <source>
        <strain evidence="2 3">B25</strain>
    </source>
</reference>
<dbReference type="Gene3D" id="3.90.70.10">
    <property type="entry name" value="Cysteine proteinases"/>
    <property type="match status" value="1"/>
</dbReference>
<evidence type="ECO:0000313" key="2">
    <source>
        <dbReference type="EMBL" id="SEQ61764.1"/>
    </source>
</evidence>
<accession>A0A1H9HHI4</accession>
<evidence type="ECO:0000313" key="3">
    <source>
        <dbReference type="Proteomes" id="UP000182360"/>
    </source>
</evidence>
<feature type="domain" description="Butirosin biosynthesis protein H N-terminal" evidence="1">
    <location>
        <begin position="63"/>
        <end position="147"/>
    </location>
</feature>